<reference evidence="1 2" key="1">
    <citation type="submission" date="2016-11" db="EMBL/GenBank/DDBJ databases">
        <authorList>
            <person name="Jaros S."/>
            <person name="Januszkiewicz K."/>
            <person name="Wedrychowicz H."/>
        </authorList>
    </citation>
    <scope>NUCLEOTIDE SEQUENCE [LARGE SCALE GENOMIC DNA]</scope>
    <source>
        <strain evidence="1 2">CGMCC 1.12145</strain>
    </source>
</reference>
<evidence type="ECO:0000313" key="2">
    <source>
        <dbReference type="Proteomes" id="UP000182248"/>
    </source>
</evidence>
<dbReference type="AlphaFoldDB" id="A0A1K1RCI0"/>
<evidence type="ECO:0000313" key="1">
    <source>
        <dbReference type="EMBL" id="SFW69374.1"/>
    </source>
</evidence>
<gene>
    <name evidence="1" type="ORF">SAMN02927921_03366</name>
</gene>
<keyword evidence="2" id="KW-1185">Reference proteome</keyword>
<dbReference type="Proteomes" id="UP000182248">
    <property type="component" value="Unassembled WGS sequence"/>
</dbReference>
<proteinExistence type="predicted"/>
<dbReference type="SUPFAM" id="SSF48371">
    <property type="entry name" value="ARM repeat"/>
    <property type="match status" value="1"/>
</dbReference>
<dbReference type="EMBL" id="FPJE01000022">
    <property type="protein sequence ID" value="SFW69374.1"/>
    <property type="molecule type" value="Genomic_DNA"/>
</dbReference>
<dbReference type="OrthoDB" id="979487at2"/>
<organism evidence="1 2">
    <name type="scientific">Sinomicrobium oceani</name>
    <dbReference type="NCBI Taxonomy" id="1150368"/>
    <lineage>
        <taxon>Bacteria</taxon>
        <taxon>Pseudomonadati</taxon>
        <taxon>Bacteroidota</taxon>
        <taxon>Flavobacteriia</taxon>
        <taxon>Flavobacteriales</taxon>
        <taxon>Flavobacteriaceae</taxon>
        <taxon>Sinomicrobium</taxon>
    </lineage>
</organism>
<dbReference type="RefSeq" id="WP_072318552.1">
    <property type="nucleotide sequence ID" value="NZ_FPJE01000022.1"/>
</dbReference>
<dbReference type="InterPro" id="IPR016024">
    <property type="entry name" value="ARM-type_fold"/>
</dbReference>
<sequence>MKTTENIYDKLAYVNALRNRRKKLSDEILATPSLFPGLLTACFSEDPTTSAKASWVLEFVCKEKPDWLLPYIDTFTSGLATLSADGAIRSCGKICELLCERYFSTVPNEVKNKLQEKHLSQITEVCFDWLIGNHKVAVKAYAMHCLFLLGKKSDWIHPELKMIIRQGYPSHSAAYRSRAKHLLDKLRDEP</sequence>
<evidence type="ECO:0008006" key="3">
    <source>
        <dbReference type="Google" id="ProtNLM"/>
    </source>
</evidence>
<name>A0A1K1RCI0_9FLAO</name>
<accession>A0A1K1RCI0</accession>
<dbReference type="STRING" id="1150368.SAMN02927921_03366"/>
<protein>
    <recommendedName>
        <fullName evidence="3">Adenylosuccinate lyase</fullName>
    </recommendedName>
</protein>